<dbReference type="GO" id="GO:0000978">
    <property type="term" value="F:RNA polymerase II cis-regulatory region sequence-specific DNA binding"/>
    <property type="evidence" value="ECO:0007669"/>
    <property type="project" value="TreeGrafter"/>
</dbReference>
<feature type="compositionally biased region" description="Basic and acidic residues" evidence="5">
    <location>
        <begin position="1314"/>
        <end position="1324"/>
    </location>
</feature>
<feature type="compositionally biased region" description="Low complexity" evidence="5">
    <location>
        <begin position="995"/>
        <end position="1006"/>
    </location>
</feature>
<dbReference type="InterPro" id="IPR036388">
    <property type="entry name" value="WH-like_DNA-bd_sf"/>
</dbReference>
<comment type="similarity">
    <text evidence="4">Belongs to the RFX family.</text>
</comment>
<evidence type="ECO:0000256" key="5">
    <source>
        <dbReference type="SAM" id="MobiDB-lite"/>
    </source>
</evidence>
<feature type="compositionally biased region" description="Basic and acidic residues" evidence="5">
    <location>
        <begin position="329"/>
        <end position="342"/>
    </location>
</feature>
<name>A0A8W8NME1_MAGGI</name>
<feature type="compositionally biased region" description="Polar residues" evidence="5">
    <location>
        <begin position="927"/>
        <end position="937"/>
    </location>
</feature>
<comment type="subcellular location">
    <subcellularLocation>
        <location evidence="1">Nucleus</location>
    </subcellularLocation>
</comment>
<feature type="region of interest" description="Disordered" evidence="5">
    <location>
        <begin position="714"/>
        <end position="809"/>
    </location>
</feature>
<proteinExistence type="inferred from homology"/>
<dbReference type="SUPFAM" id="SSF46785">
    <property type="entry name" value="Winged helix' DNA-binding domain"/>
    <property type="match status" value="1"/>
</dbReference>
<dbReference type="Pfam" id="PF18326">
    <property type="entry name" value="RFX5_N"/>
    <property type="match status" value="1"/>
</dbReference>
<feature type="compositionally biased region" description="Polar residues" evidence="5">
    <location>
        <begin position="1251"/>
        <end position="1265"/>
    </location>
</feature>
<feature type="region of interest" description="Disordered" evidence="5">
    <location>
        <begin position="911"/>
        <end position="952"/>
    </location>
</feature>
<reference evidence="7" key="1">
    <citation type="submission" date="2022-08" db="UniProtKB">
        <authorList>
            <consortium name="EnsemblMetazoa"/>
        </authorList>
    </citation>
    <scope>IDENTIFICATION</scope>
    <source>
        <strain evidence="7">05x7-T-G4-1.051#20</strain>
    </source>
</reference>
<organism evidence="7 8">
    <name type="scientific">Magallana gigas</name>
    <name type="common">Pacific oyster</name>
    <name type="synonym">Crassostrea gigas</name>
    <dbReference type="NCBI Taxonomy" id="29159"/>
    <lineage>
        <taxon>Eukaryota</taxon>
        <taxon>Metazoa</taxon>
        <taxon>Spiralia</taxon>
        <taxon>Lophotrochozoa</taxon>
        <taxon>Mollusca</taxon>
        <taxon>Bivalvia</taxon>
        <taxon>Autobranchia</taxon>
        <taxon>Pteriomorphia</taxon>
        <taxon>Ostreida</taxon>
        <taxon>Ostreoidea</taxon>
        <taxon>Ostreidae</taxon>
        <taxon>Magallana</taxon>
    </lineage>
</organism>
<evidence type="ECO:0000256" key="4">
    <source>
        <dbReference type="ARBA" id="ARBA00061114"/>
    </source>
</evidence>
<feature type="region of interest" description="Disordered" evidence="5">
    <location>
        <begin position="293"/>
        <end position="436"/>
    </location>
</feature>
<protein>
    <recommendedName>
        <fullName evidence="6">RFX-type winged-helix domain-containing protein</fullName>
    </recommendedName>
</protein>
<feature type="compositionally biased region" description="Low complexity" evidence="5">
    <location>
        <begin position="938"/>
        <end position="950"/>
    </location>
</feature>
<accession>A0A8W8NME1</accession>
<dbReference type="InterPro" id="IPR036390">
    <property type="entry name" value="WH_DNA-bd_sf"/>
</dbReference>
<sequence length="1695" mass="187217">MSSNLLLCSDVGFENESRIKLGASSVPGHAANSVLYSGLMGGDSCHLKQNRKQRPDGRYNSIGDGLETSISNEAKGKIERVLGEVRNFSDVEKFVLYLKLPTGDTSSEDLRRTPTPYCKQANRVEQSLAYTWIKSHLEEDIEICLPKQEVYDEYRQYCENHSLVPLCNADFGKLMKTVFPNVKPRRLGQRGQSRYCYGGLRKKLDVEAPSLPEIDVSVSQQKQDEKTEEDHLNRASCDLVLEWAVKLLEQSFNNMRELAEFLVSNLYVNSKSVSAFTVIAAMEEAGAQKVSSMFSNTTGGDRHRETQLQLQRKLHEREHVSRQKKKLQQMKEDNASKQRQERQTPLITSPTGQQELMSPRKIFEESDDAEVRTHSGRSLSQEYGVRPQRQRSTSSARRKKTKSITPQEALDKGGGTSSGEEVSVHQSAAKEDQQIYEQSIVGRMSVDMEVRRNSESDYTMEMMSVEDLVLQERLSKEESWKVEDFNRERMEVSEELSVSVKTESQVSKPLTVSVTEEPSVFKLDSICPKTDSSILEDKAPLSSVSQIPCHLSETLSNQTSVYKSKLESAANPVLINSSEDTVLINSSEDTPINVLLNTSSNRISIDNLENLDSKCPSTPSLNNIMSVPINTMAPISSTESTSTQLNFPPKEQAIPTTSVSNRSAFVPFSQFRGKDLVGGDEPDFLSDSDGSLCLSEKAQPILFTKDGKEFFLMTPRPSKLNNPASASLKDSPIQLVPTTTTSSNLPSTPAKSSPSVVSIPSEPQSPTTPKKNRSRFTPIRPKGSPAKTVSSILKEQKYPEKQDSEKIDRSKSVSTLLKEKREREAKLQVGVSTPVISQAAVSMSGVGALAAFPANKLQSGEAPQVNIIILNPVNPGLGTTPVVSISSDAVTSVTTTLTTVSSHGSAECCSSTVDVSQRRERNRTESLSEYDITSPSFGDNLNISDLSDSSIGDEKPSKLVKIIDSEQNVSSRPGSRCSMDRETPSFYGRKRKLLSSQSIEGSSSIERYPPRVPSNEEDSDYTMEEDRRAASCSLDYKEKCSQRDVSKAFDDKLKLAERRNYPDISDLESDALKDACIPDPSNIIKKGKELCKQKQDSAVGVNSLLRKSQQRLLEDKPKLDERMKTYFQQMETQESQQKTEDSQGSELPPDVAEFITDSMTQSCLSEQMDATVTIEKSRTRSLSRQESVQEICKSLQNIPCNPSPLPLAQSPTILPVSTQRSHSARQLPLALGTGNEKLLLEDDYFRKPLRSQSVTDASKALSDTQIPRIEKAPTLQQSASGKESQMTVKKTAGGVEFASPQRPLRRQRTPSTENPKKRESSVERHVIQRELSLERNTAHTPHSDPGYGSVGHSPILQSVLVSSVCDSTYSSMSNTSFSGCRPDSAHSVTSDGIALSPMASPRFQTSTPYHLKSPSMMPLKESVLPVQSFMPIPIQGSSLKMDNSSVTLIRPVVTIASQISQCMTVEQVVTGDIMGEDTTIGQSVKQAPPSYTAAMQDMERRSKKGKKQGAFQSPLPSLSGPSSTETLGSSKSFYFSDKLAELSRKTFASEKGAVTKQKTNKNQNIKSILGHLKSPIDPQYRGQVKGQSLGELPDANYQGNQPNVNMFDIESIVTFKTMETDVDMGTEGESSEVRGIKDQSYDDQVTFSARRNLSQMLGQDFSGDDLQATLEDLKAVDSQYFVDNFDIGSEKRQEM</sequence>
<dbReference type="InterPro" id="IPR039779">
    <property type="entry name" value="RFX-like"/>
</dbReference>
<dbReference type="PANTHER" id="PTHR12619:SF21">
    <property type="entry name" value="RFX-TYPE WINGED-HELIX DOMAIN-CONTAINING PROTEIN"/>
    <property type="match status" value="1"/>
</dbReference>
<dbReference type="Pfam" id="PF02257">
    <property type="entry name" value="RFX_DNA_binding"/>
    <property type="match status" value="1"/>
</dbReference>
<dbReference type="InterPro" id="IPR003150">
    <property type="entry name" value="DNA-bd_RFX"/>
</dbReference>
<evidence type="ECO:0000256" key="3">
    <source>
        <dbReference type="ARBA" id="ARBA00023242"/>
    </source>
</evidence>
<feature type="domain" description="RFX-type winged-helix" evidence="6">
    <location>
        <begin position="129"/>
        <end position="204"/>
    </location>
</feature>
<keyword evidence="3" id="KW-0539">Nucleus</keyword>
<feature type="region of interest" description="Disordered" evidence="5">
    <location>
        <begin position="993"/>
        <end position="1023"/>
    </location>
</feature>
<evidence type="ECO:0000259" key="6">
    <source>
        <dbReference type="PROSITE" id="PS51526"/>
    </source>
</evidence>
<feature type="compositionally biased region" description="Basic and acidic residues" evidence="5">
    <location>
        <begin position="361"/>
        <end position="373"/>
    </location>
</feature>
<dbReference type="PANTHER" id="PTHR12619">
    <property type="entry name" value="RFX TRANSCRIPTION FACTOR FAMILY"/>
    <property type="match status" value="1"/>
</dbReference>
<dbReference type="PROSITE" id="PS51526">
    <property type="entry name" value="RFX_DBD"/>
    <property type="match status" value="1"/>
</dbReference>
<dbReference type="OrthoDB" id="10069709at2759"/>
<feature type="compositionally biased region" description="Basic and acidic residues" evidence="5">
    <location>
        <begin position="794"/>
        <end position="809"/>
    </location>
</feature>
<feature type="region of interest" description="Disordered" evidence="5">
    <location>
        <begin position="1130"/>
        <end position="1149"/>
    </location>
</feature>
<keyword evidence="8" id="KW-1185">Reference proteome</keyword>
<dbReference type="OMA" id="ISNTECH"/>
<evidence type="ECO:0000256" key="1">
    <source>
        <dbReference type="ARBA" id="ARBA00004123"/>
    </source>
</evidence>
<feature type="compositionally biased region" description="Polar residues" evidence="5">
    <location>
        <begin position="1274"/>
        <end position="1288"/>
    </location>
</feature>
<feature type="compositionally biased region" description="Low complexity" evidence="5">
    <location>
        <begin position="1513"/>
        <end position="1527"/>
    </location>
</feature>
<dbReference type="EnsemblMetazoa" id="G8013.1">
    <property type="protein sequence ID" value="G8013.1:cds"/>
    <property type="gene ID" value="G8013"/>
</dbReference>
<keyword evidence="2" id="KW-0238">DNA-binding</keyword>
<feature type="compositionally biased region" description="Low complexity" evidence="5">
    <location>
        <begin position="737"/>
        <end position="765"/>
    </location>
</feature>
<feature type="compositionally biased region" description="Basic and acidic residues" evidence="5">
    <location>
        <begin position="916"/>
        <end position="926"/>
    </location>
</feature>
<dbReference type="GO" id="GO:0005634">
    <property type="term" value="C:nucleus"/>
    <property type="evidence" value="ECO:0007669"/>
    <property type="project" value="UniProtKB-SubCell"/>
</dbReference>
<evidence type="ECO:0000313" key="8">
    <source>
        <dbReference type="Proteomes" id="UP000005408"/>
    </source>
</evidence>
<evidence type="ECO:0000313" key="7">
    <source>
        <dbReference type="EnsemblMetazoa" id="G8013.1:cds"/>
    </source>
</evidence>
<feature type="compositionally biased region" description="Polar residues" evidence="5">
    <location>
        <begin position="343"/>
        <end position="356"/>
    </location>
</feature>
<dbReference type="GO" id="GO:0000981">
    <property type="term" value="F:DNA-binding transcription factor activity, RNA polymerase II-specific"/>
    <property type="evidence" value="ECO:0007669"/>
    <property type="project" value="TreeGrafter"/>
</dbReference>
<dbReference type="Proteomes" id="UP000005408">
    <property type="component" value="Unassembled WGS sequence"/>
</dbReference>
<dbReference type="FunFam" id="1.10.10.10:FF:000128">
    <property type="entry name" value="DNA-binding protein RFX5 isoform X1"/>
    <property type="match status" value="1"/>
</dbReference>
<dbReference type="Gene3D" id="6.10.140.1290">
    <property type="match status" value="1"/>
</dbReference>
<evidence type="ECO:0000256" key="2">
    <source>
        <dbReference type="ARBA" id="ARBA00023125"/>
    </source>
</evidence>
<feature type="region of interest" description="Disordered" evidence="5">
    <location>
        <begin position="1251"/>
        <end position="1324"/>
    </location>
</feature>
<feature type="region of interest" description="Disordered" evidence="5">
    <location>
        <begin position="1332"/>
        <end position="1351"/>
    </location>
</feature>
<dbReference type="Gene3D" id="1.10.10.10">
    <property type="entry name" value="Winged helix-like DNA-binding domain superfamily/Winged helix DNA-binding domain"/>
    <property type="match status" value="1"/>
</dbReference>
<feature type="region of interest" description="Disordered" evidence="5">
    <location>
        <begin position="1496"/>
        <end position="1527"/>
    </location>
</feature>
<feature type="region of interest" description="Disordered" evidence="5">
    <location>
        <begin position="1375"/>
        <end position="1401"/>
    </location>
</feature>